<protein>
    <submittedName>
        <fullName evidence="2">RT_RNaseH_2 domain-containing protein</fullName>
    </submittedName>
</protein>
<dbReference type="PANTHER" id="PTHR33064:SF37">
    <property type="entry name" value="RIBONUCLEASE H"/>
    <property type="match status" value="1"/>
</dbReference>
<dbReference type="SUPFAM" id="SSF56672">
    <property type="entry name" value="DNA/RNA polymerases"/>
    <property type="match status" value="1"/>
</dbReference>
<dbReference type="InterPro" id="IPR051320">
    <property type="entry name" value="Viral_Replic_Matur_Polypro"/>
</dbReference>
<organism evidence="2">
    <name type="scientific">Schistocephalus solidus</name>
    <name type="common">Tapeworm</name>
    <dbReference type="NCBI Taxonomy" id="70667"/>
    <lineage>
        <taxon>Eukaryota</taxon>
        <taxon>Metazoa</taxon>
        <taxon>Spiralia</taxon>
        <taxon>Lophotrochozoa</taxon>
        <taxon>Platyhelminthes</taxon>
        <taxon>Cestoda</taxon>
        <taxon>Eucestoda</taxon>
        <taxon>Diphyllobothriidea</taxon>
        <taxon>Diphyllobothriidae</taxon>
        <taxon>Schistocephalus</taxon>
    </lineage>
</organism>
<dbReference type="InterPro" id="IPR043128">
    <property type="entry name" value="Rev_trsase/Diguanyl_cyclase"/>
</dbReference>
<proteinExistence type="predicted"/>
<dbReference type="Gene3D" id="3.30.70.270">
    <property type="match status" value="1"/>
</dbReference>
<feature type="domain" description="Reverse transcriptase/retrotransposon-derived protein RNase H-like" evidence="1">
    <location>
        <begin position="45"/>
        <end position="128"/>
    </location>
</feature>
<evidence type="ECO:0000259" key="1">
    <source>
        <dbReference type="Pfam" id="PF17919"/>
    </source>
</evidence>
<dbReference type="InterPro" id="IPR041577">
    <property type="entry name" value="RT_RNaseH_2"/>
</dbReference>
<dbReference type="AlphaFoldDB" id="A0A183SC98"/>
<accession>A0A183SC98</accession>
<dbReference type="Pfam" id="PF17919">
    <property type="entry name" value="RT_RNaseH_2"/>
    <property type="match status" value="1"/>
</dbReference>
<name>A0A183SC98_SCHSO</name>
<dbReference type="PANTHER" id="PTHR33064">
    <property type="entry name" value="POL PROTEIN"/>
    <property type="match status" value="1"/>
</dbReference>
<dbReference type="WBParaSite" id="SSLN_0000191401-mRNA-1">
    <property type="protein sequence ID" value="SSLN_0000191401-mRNA-1"/>
    <property type="gene ID" value="SSLN_0000191401"/>
</dbReference>
<dbReference type="InterPro" id="IPR043502">
    <property type="entry name" value="DNA/RNA_pol_sf"/>
</dbReference>
<sequence length="137" mass="15589">LRRFIGLINYYRRFIPNSAAILAPLTGLLKSKAKAIEFLTSHLPFEAAKKALADATMLYHLKFDASIQLILPTDASNSAVRAALYRKVTNQLKPLALFSQKLQPAQTRNSIFSRKLLAIYLALNQVYSRIYWYQQIS</sequence>
<evidence type="ECO:0000313" key="2">
    <source>
        <dbReference type="WBParaSite" id="SSLN_0000191401-mRNA-1"/>
    </source>
</evidence>
<reference evidence="2" key="1">
    <citation type="submission" date="2016-06" db="UniProtKB">
        <authorList>
            <consortium name="WormBaseParasite"/>
        </authorList>
    </citation>
    <scope>IDENTIFICATION</scope>
</reference>